<dbReference type="Pfam" id="PF05918">
    <property type="entry name" value="API5"/>
    <property type="match status" value="1"/>
</dbReference>
<dbReference type="InterPro" id="IPR011989">
    <property type="entry name" value="ARM-like"/>
</dbReference>
<dbReference type="InterPro" id="IPR016024">
    <property type="entry name" value="ARM-type_fold"/>
</dbReference>
<dbReference type="PANTHER" id="PTHR12758">
    <property type="entry name" value="APOPTOSIS INHIBITOR 5-RELATED"/>
    <property type="match status" value="1"/>
</dbReference>
<keyword evidence="5" id="KW-1185">Reference proteome</keyword>
<dbReference type="Gene3D" id="1.25.10.10">
    <property type="entry name" value="Leucine-rich Repeat Variant"/>
    <property type="match status" value="1"/>
</dbReference>
<dbReference type="GO" id="GO:0005634">
    <property type="term" value="C:nucleus"/>
    <property type="evidence" value="ECO:0007669"/>
    <property type="project" value="TreeGrafter"/>
</dbReference>
<evidence type="ECO:0000256" key="3">
    <source>
        <dbReference type="SAM" id="MobiDB-lite"/>
    </source>
</evidence>
<protein>
    <submittedName>
        <fullName evidence="4">Apoptosis inhibitory protein 5 (API5)</fullName>
    </submittedName>
</protein>
<dbReference type="EMBL" id="JASPKY010000317">
    <property type="protein sequence ID" value="KAK9709097.1"/>
    <property type="molecule type" value="Genomic_DNA"/>
</dbReference>
<evidence type="ECO:0000313" key="5">
    <source>
        <dbReference type="Proteomes" id="UP001458880"/>
    </source>
</evidence>
<gene>
    <name evidence="4" type="ORF">QE152_g26819</name>
</gene>
<dbReference type="GO" id="GO:0003723">
    <property type="term" value="F:RNA binding"/>
    <property type="evidence" value="ECO:0007669"/>
    <property type="project" value="TreeGrafter"/>
</dbReference>
<keyword evidence="2" id="KW-0053">Apoptosis</keyword>
<organism evidence="4 5">
    <name type="scientific">Popillia japonica</name>
    <name type="common">Japanese beetle</name>
    <dbReference type="NCBI Taxonomy" id="7064"/>
    <lineage>
        <taxon>Eukaryota</taxon>
        <taxon>Metazoa</taxon>
        <taxon>Ecdysozoa</taxon>
        <taxon>Arthropoda</taxon>
        <taxon>Hexapoda</taxon>
        <taxon>Insecta</taxon>
        <taxon>Pterygota</taxon>
        <taxon>Neoptera</taxon>
        <taxon>Endopterygota</taxon>
        <taxon>Coleoptera</taxon>
        <taxon>Polyphaga</taxon>
        <taxon>Scarabaeiformia</taxon>
        <taxon>Scarabaeidae</taxon>
        <taxon>Rutelinae</taxon>
        <taxon>Popillia</taxon>
    </lineage>
</organism>
<sequence>MGAVTFDKLYDNYNTLSDAKEKVSQHSREYLEAIEGTKGDEKEKKLAAQIISKFFKHFPSLQGQAIEAIFDICEDEEAGIRIAAMKTLPSLCKENRDHIEKIADILAQLLQLDDPQEYNIACNALIQILNEDPITVIKCIFKQIHGPDNIIREKCIKFIVTKVKSLDKSAMTTEMEDLIITECKKIVQDATADEFVLLMQYLTTTKVANTLSGQQELVNLVLEQLELDVDFDVLDKESNNNVDKLATCIQFILPFFSTKIESTKLVVYICDQVLPHWEAIKELPEGNLYQLAILRKLAELSTYCGKLDNPSLHVVQIFDKLKLYMPPPPEDTSTVTIPHLEFSFVESLLYAFHRLARQCPDFLTHDAQVLKDFRARLMFFSRGVQGCSRALNNLDKDKVYTPEEIKTQQISPKLFSNINSLIKDLFYQPPMYKCNVVLSFKTEDSSTTKKAVETPTTPQKRHVPITFESNGAAATKQTRSTRSGDNIKLYIPPSGKFSNSFQNYDKSRGRYGGRGRGSRGRGGGRGWRN</sequence>
<reference evidence="4 5" key="1">
    <citation type="journal article" date="2024" name="BMC Genomics">
        <title>De novo assembly and annotation of Popillia japonica's genome with initial clues to its potential as an invasive pest.</title>
        <authorList>
            <person name="Cucini C."/>
            <person name="Boschi S."/>
            <person name="Funari R."/>
            <person name="Cardaioli E."/>
            <person name="Iannotti N."/>
            <person name="Marturano G."/>
            <person name="Paoli F."/>
            <person name="Bruttini M."/>
            <person name="Carapelli A."/>
            <person name="Frati F."/>
            <person name="Nardi F."/>
        </authorList>
    </citation>
    <scope>NUCLEOTIDE SEQUENCE [LARGE SCALE GENOMIC DNA]</scope>
    <source>
        <strain evidence="4">DMR45628</strain>
    </source>
</reference>
<dbReference type="InterPro" id="IPR008383">
    <property type="entry name" value="API5"/>
</dbReference>
<dbReference type="PANTHER" id="PTHR12758:SF19">
    <property type="entry name" value="APOPTOSIS INHIBITOR 5"/>
    <property type="match status" value="1"/>
</dbReference>
<proteinExistence type="inferred from homology"/>
<dbReference type="Proteomes" id="UP001458880">
    <property type="component" value="Unassembled WGS sequence"/>
</dbReference>
<evidence type="ECO:0000313" key="4">
    <source>
        <dbReference type="EMBL" id="KAK9709097.1"/>
    </source>
</evidence>
<comment type="similarity">
    <text evidence="1">Belongs to the API5 family.</text>
</comment>
<name>A0AAW1JX73_POPJA</name>
<feature type="region of interest" description="Disordered" evidence="3">
    <location>
        <begin position="498"/>
        <end position="529"/>
    </location>
</feature>
<evidence type="ECO:0000256" key="2">
    <source>
        <dbReference type="ARBA" id="ARBA00022703"/>
    </source>
</evidence>
<dbReference type="GO" id="GO:0006915">
    <property type="term" value="P:apoptotic process"/>
    <property type="evidence" value="ECO:0007669"/>
    <property type="project" value="UniProtKB-KW"/>
</dbReference>
<feature type="compositionally biased region" description="Gly residues" evidence="3">
    <location>
        <begin position="520"/>
        <end position="529"/>
    </location>
</feature>
<evidence type="ECO:0000256" key="1">
    <source>
        <dbReference type="ARBA" id="ARBA00009515"/>
    </source>
</evidence>
<feature type="compositionally biased region" description="Basic residues" evidence="3">
    <location>
        <begin position="509"/>
        <end position="519"/>
    </location>
</feature>
<accession>A0AAW1JX73</accession>
<comment type="caution">
    <text evidence="4">The sequence shown here is derived from an EMBL/GenBank/DDBJ whole genome shotgun (WGS) entry which is preliminary data.</text>
</comment>
<dbReference type="SUPFAM" id="SSF48371">
    <property type="entry name" value="ARM repeat"/>
    <property type="match status" value="1"/>
</dbReference>
<dbReference type="GO" id="GO:0043066">
    <property type="term" value="P:negative regulation of apoptotic process"/>
    <property type="evidence" value="ECO:0007669"/>
    <property type="project" value="TreeGrafter"/>
</dbReference>
<dbReference type="AlphaFoldDB" id="A0AAW1JX73"/>